<dbReference type="InterPro" id="IPR007695">
    <property type="entry name" value="DNA_mismatch_repair_MutS-lik_N"/>
</dbReference>
<dbReference type="Proteomes" id="UP000054481">
    <property type="component" value="Unassembled WGS sequence"/>
</dbReference>
<keyword evidence="14" id="KW-1185">Reference proteome</keyword>
<evidence type="ECO:0000313" key="14">
    <source>
        <dbReference type="Proteomes" id="UP000054481"/>
    </source>
</evidence>
<dbReference type="Pfam" id="PF05192">
    <property type="entry name" value="MutS_III"/>
    <property type="match status" value="1"/>
</dbReference>
<proteinExistence type="inferred from homology"/>
<evidence type="ECO:0000256" key="2">
    <source>
        <dbReference type="ARBA" id="ARBA00006271"/>
    </source>
</evidence>
<feature type="compositionally biased region" description="Low complexity" evidence="11">
    <location>
        <begin position="9"/>
        <end position="22"/>
    </location>
</feature>
<dbReference type="FunFam" id="3.30.420.110:FF:000006">
    <property type="entry name" value="DNA mismatch repair protein"/>
    <property type="match status" value="1"/>
</dbReference>
<dbReference type="GO" id="GO:0140664">
    <property type="term" value="F:ATP-dependent DNA damage sensor activity"/>
    <property type="evidence" value="ECO:0007669"/>
    <property type="project" value="InterPro"/>
</dbReference>
<dbReference type="GO" id="GO:0036297">
    <property type="term" value="P:interstrand cross-link repair"/>
    <property type="evidence" value="ECO:0007669"/>
    <property type="project" value="EnsemblFungi"/>
</dbReference>
<dbReference type="Pfam" id="PF05188">
    <property type="entry name" value="MutS_II"/>
    <property type="match status" value="1"/>
</dbReference>
<dbReference type="PIRSF" id="PIRSF037677">
    <property type="entry name" value="DNA_mis_repair_Msh6"/>
    <property type="match status" value="1"/>
</dbReference>
<gene>
    <name evidence="13" type="ORF">HIM_05292</name>
</gene>
<keyword evidence="5 9" id="KW-0067">ATP-binding</keyword>
<dbReference type="Gene3D" id="1.10.1420.10">
    <property type="match status" value="2"/>
</dbReference>
<evidence type="ECO:0000313" key="13">
    <source>
        <dbReference type="EMBL" id="KJZ75366.1"/>
    </source>
</evidence>
<dbReference type="Gene3D" id="3.30.420.110">
    <property type="entry name" value="MutS, connector domain"/>
    <property type="match status" value="1"/>
</dbReference>
<dbReference type="InterPro" id="IPR007696">
    <property type="entry name" value="DNA_mismatch_repair_MutS_core"/>
</dbReference>
<dbReference type="GO" id="GO:0032137">
    <property type="term" value="F:guanine/thymine mispair binding"/>
    <property type="evidence" value="ECO:0007669"/>
    <property type="project" value="EnsemblFungi"/>
</dbReference>
<name>A0A0F7ZKL4_9HYPO</name>
<dbReference type="InterPro" id="IPR036678">
    <property type="entry name" value="MutS_con_dom_sf"/>
</dbReference>
<dbReference type="SMART" id="SM00534">
    <property type="entry name" value="MUTSac"/>
    <property type="match status" value="1"/>
</dbReference>
<dbReference type="SUPFAM" id="SSF48334">
    <property type="entry name" value="DNA repair protein MutS, domain III"/>
    <property type="match status" value="1"/>
</dbReference>
<dbReference type="InterPro" id="IPR045076">
    <property type="entry name" value="MutS"/>
</dbReference>
<dbReference type="PANTHER" id="PTHR11361">
    <property type="entry name" value="DNA MISMATCH REPAIR PROTEIN MUTS FAMILY MEMBER"/>
    <property type="match status" value="1"/>
</dbReference>
<organism evidence="13 14">
    <name type="scientific">Hirsutella minnesotensis 3608</name>
    <dbReference type="NCBI Taxonomy" id="1043627"/>
    <lineage>
        <taxon>Eukaryota</taxon>
        <taxon>Fungi</taxon>
        <taxon>Dikarya</taxon>
        <taxon>Ascomycota</taxon>
        <taxon>Pezizomycotina</taxon>
        <taxon>Sordariomycetes</taxon>
        <taxon>Hypocreomycetidae</taxon>
        <taxon>Hypocreales</taxon>
        <taxon>Ophiocordycipitaceae</taxon>
        <taxon>Hirsutella</taxon>
    </lineage>
</organism>
<dbReference type="SUPFAM" id="SSF53150">
    <property type="entry name" value="DNA repair protein MutS, domain II"/>
    <property type="match status" value="1"/>
</dbReference>
<dbReference type="Pfam" id="PF00488">
    <property type="entry name" value="MutS_V"/>
    <property type="match status" value="1"/>
</dbReference>
<keyword evidence="4 9" id="KW-0227">DNA damage</keyword>
<feature type="compositionally biased region" description="Polar residues" evidence="11">
    <location>
        <begin position="23"/>
        <end position="49"/>
    </location>
</feature>
<feature type="compositionally biased region" description="Polar residues" evidence="11">
    <location>
        <begin position="275"/>
        <end position="288"/>
    </location>
</feature>
<dbReference type="InterPro" id="IPR007860">
    <property type="entry name" value="DNA_mmatch_repair_MutS_con_dom"/>
</dbReference>
<dbReference type="GO" id="GO:0032301">
    <property type="term" value="C:MutSalpha complex"/>
    <property type="evidence" value="ECO:0007669"/>
    <property type="project" value="EnsemblFungi"/>
</dbReference>
<dbReference type="Gene3D" id="3.40.50.300">
    <property type="entry name" value="P-loop containing nucleotide triphosphate hydrolases"/>
    <property type="match status" value="1"/>
</dbReference>
<sequence>MAGDKKNAPARTPARAAPKLATSNSASTKQRSIVSFFQKSSPGSTSSPPARSGEQVSPAPHRPSCLQETTKANSLPKQEPESKPSTKLSTPIPSSDVLEPPSSPGDENMGSSKLPMLRHLPSPSATTTTATTMTSELRASHLSAPKAVDHPSPSRKAKKVSSYAESSDDEDPFVYGAGSQSRRRKTQRSRPTVLDEDDYQEADAAEAQDDDDDLADFVVSDESDQDTPRSRKRKRTTAKPQASRKRSNMSSPSSRAPETQSTRDTADDVSMDDIPSTSSASQWSYDPSSTDKRALVTPTVRTARDSGTKEKAHTREPEDRYPWLANIRDKEKRPPSDPEYDPRTIFIPPMAWNKFSPFEKQYWEIKQNLWDTIVFFKKGKFYELYENDATIGHQEFDFKMTDRVNMRMVGVPESSLDHWVNQFIAKQYKVARVDQMETNLGKEMRERQDKSKKADKVISRQLACILTGGTLVDGGMLQDDMAAYCVAIKECVVDDMPAFGIAFADTATGRFCLSGFVDDADLTKFETLIAQTGPRELVLEKSRLSTKALRILKNNTSPTTIWTHLKPDVEFWNADVSRRELDCGDYFAVEDGMVEAWPEALQQYRDDDLVMSAVGGLVSYLKFLKLERPLLSQRNFETYNPIHKNGTLILDGQTLVNLELFSNSANGSSEGTLFTLLNKCVTPFGKRLFRSWVAHPLCDMRRINERLDAIELLNADVSVREQFASQLVKMPDLERLISRVHAGACKAEDFVRVLEGFEQIEYTMGLLGAFQGGNGLIDRLVTSMPDLNEPLGYWKTAFDRKRAREEKLLIPERGIDEDFDQSLERIDEIKGQLQELLQSKKAELKCKTLKYTDVGKEIFQIEAPKAIKVPSSWRQMSATKDVKRWYFPQLTQLVRELQEAEETHSQLVRDVASRFCGKFDVDYETWLRAIHVVAQLDCLVSLARASTSLGQPSCRPQFVDEERSVVEFDQLRHPCMINSVDDFIPNDVKLGGDEAKINLLTGANAAGKSTVLRMTCIAVIMAQIGCFVPAVTARLTPVDRIMSRLGANDNIFAAQSTFFVELSETKKILSEATPRSLVILDELGRGTSSYDGVAVAQAVLHHVATHIGCVGFFATHYHSLATEFENHPEIRARRMQIHVDDDERRVTFLYKLEDGVAEGSFGMHCASMCGISSKVVERAEVAAKEWEHTSRLKESLDKAKTGCYIPLGFLSDIGALLGDKGDVGDKGVDVLLKAIACL</sequence>
<dbReference type="PROSITE" id="PS00486">
    <property type="entry name" value="DNA_MISMATCH_REPAIR_2"/>
    <property type="match status" value="1"/>
</dbReference>
<dbReference type="Pfam" id="PF01624">
    <property type="entry name" value="MutS_I"/>
    <property type="match status" value="1"/>
</dbReference>
<dbReference type="Gene3D" id="3.40.1170.10">
    <property type="entry name" value="DNA repair protein MutS, domain I"/>
    <property type="match status" value="1"/>
</dbReference>
<dbReference type="GO" id="GO:0016887">
    <property type="term" value="F:ATP hydrolysis activity"/>
    <property type="evidence" value="ECO:0007669"/>
    <property type="project" value="EnsemblFungi"/>
</dbReference>
<dbReference type="FunFam" id="3.40.50.300:FF:000771">
    <property type="entry name" value="DNA mismatch repair protein"/>
    <property type="match status" value="1"/>
</dbReference>
<dbReference type="GO" id="GO:0000400">
    <property type="term" value="F:four-way junction DNA binding"/>
    <property type="evidence" value="ECO:0007669"/>
    <property type="project" value="EnsemblFungi"/>
</dbReference>
<keyword evidence="7 9" id="KW-0234">DNA repair</keyword>
<dbReference type="GO" id="GO:0000710">
    <property type="term" value="P:meiotic mismatch repair"/>
    <property type="evidence" value="ECO:0007669"/>
    <property type="project" value="EnsemblFungi"/>
</dbReference>
<protein>
    <recommendedName>
        <fullName evidence="9">DNA mismatch repair protein</fullName>
    </recommendedName>
</protein>
<dbReference type="InterPro" id="IPR016151">
    <property type="entry name" value="DNA_mismatch_repair_MutS_N"/>
</dbReference>
<evidence type="ECO:0000256" key="11">
    <source>
        <dbReference type="SAM" id="MobiDB-lite"/>
    </source>
</evidence>
<evidence type="ECO:0000256" key="7">
    <source>
        <dbReference type="ARBA" id="ARBA00023204"/>
    </source>
</evidence>
<evidence type="ECO:0000256" key="9">
    <source>
        <dbReference type="PIRNR" id="PIRNR037677"/>
    </source>
</evidence>
<dbReference type="GO" id="GO:0032138">
    <property type="term" value="F:single base insertion or deletion binding"/>
    <property type="evidence" value="ECO:0007669"/>
    <property type="project" value="EnsemblFungi"/>
</dbReference>
<dbReference type="SUPFAM" id="SSF55271">
    <property type="entry name" value="DNA repair protein MutS, domain I"/>
    <property type="match status" value="1"/>
</dbReference>
<evidence type="ECO:0000256" key="6">
    <source>
        <dbReference type="ARBA" id="ARBA00023125"/>
    </source>
</evidence>
<reference evidence="13 14" key="1">
    <citation type="journal article" date="2014" name="Genome Biol. Evol.">
        <title>Comparative genomics and transcriptomics analyses reveal divergent lifestyle features of nematode endoparasitic fungus Hirsutella minnesotensis.</title>
        <authorList>
            <person name="Lai Y."/>
            <person name="Liu K."/>
            <person name="Zhang X."/>
            <person name="Zhang X."/>
            <person name="Li K."/>
            <person name="Wang N."/>
            <person name="Shu C."/>
            <person name="Wu Y."/>
            <person name="Wang C."/>
            <person name="Bushley K.E."/>
            <person name="Xiang M."/>
            <person name="Liu X."/>
        </authorList>
    </citation>
    <scope>NUCLEOTIDE SEQUENCE [LARGE SCALE GENOMIC DNA]</scope>
    <source>
        <strain evidence="13 14">3608</strain>
    </source>
</reference>
<feature type="compositionally biased region" description="Polar residues" evidence="11">
    <location>
        <begin position="66"/>
        <end position="76"/>
    </location>
</feature>
<evidence type="ECO:0000256" key="8">
    <source>
        <dbReference type="ARBA" id="ARBA00023242"/>
    </source>
</evidence>
<keyword evidence="3 9" id="KW-0547">Nucleotide-binding</keyword>
<dbReference type="InterPro" id="IPR017261">
    <property type="entry name" value="DNA_mismatch_repair_MutS/MSH"/>
</dbReference>
<dbReference type="GO" id="GO:0043111">
    <property type="term" value="P:replication fork arrest"/>
    <property type="evidence" value="ECO:0007669"/>
    <property type="project" value="EnsemblFungi"/>
</dbReference>
<comment type="subcellular location">
    <subcellularLocation>
        <location evidence="1">Nucleus</location>
    </subcellularLocation>
</comment>
<evidence type="ECO:0000256" key="1">
    <source>
        <dbReference type="ARBA" id="ARBA00004123"/>
    </source>
</evidence>
<feature type="compositionally biased region" description="Basic residues" evidence="11">
    <location>
        <begin position="230"/>
        <end position="247"/>
    </location>
</feature>
<evidence type="ECO:0000256" key="10">
    <source>
        <dbReference type="RuleBase" id="RU003756"/>
    </source>
</evidence>
<dbReference type="AlphaFoldDB" id="A0A0F7ZKL4"/>
<feature type="compositionally biased region" description="Low complexity" evidence="11">
    <location>
        <begin position="125"/>
        <end position="134"/>
    </location>
</feature>
<evidence type="ECO:0000259" key="12">
    <source>
        <dbReference type="PROSITE" id="PS00486"/>
    </source>
</evidence>
<dbReference type="FunFam" id="1.10.1420.10:FF:000019">
    <property type="entry name" value="DNA mismatch repair protein"/>
    <property type="match status" value="1"/>
</dbReference>
<dbReference type="InterPro" id="IPR036187">
    <property type="entry name" value="DNA_mismatch_repair_MutS_sf"/>
</dbReference>
<dbReference type="FunFam" id="3.40.1170.10:FF:000002">
    <property type="entry name" value="DNA mismatch repair protein"/>
    <property type="match status" value="1"/>
</dbReference>
<feature type="compositionally biased region" description="Basic and acidic residues" evidence="11">
    <location>
        <begin position="302"/>
        <end position="342"/>
    </location>
</feature>
<evidence type="ECO:0000256" key="3">
    <source>
        <dbReference type="ARBA" id="ARBA00022741"/>
    </source>
</evidence>
<comment type="function">
    <text evidence="9 10">Component of the post-replicative DNA mismatch repair system (MMR).</text>
</comment>
<dbReference type="InterPro" id="IPR007861">
    <property type="entry name" value="DNA_mismatch_repair_MutS_clamp"/>
</dbReference>
<feature type="region of interest" description="Disordered" evidence="11">
    <location>
        <begin position="1"/>
        <end position="342"/>
    </location>
</feature>
<comment type="similarity">
    <text evidence="2 9 10">Belongs to the DNA mismatch repair MutS family.</text>
</comment>
<feature type="domain" description="DNA mismatch repair proteins mutS family" evidence="12">
    <location>
        <begin position="1076"/>
        <end position="1092"/>
    </location>
</feature>
<dbReference type="SMART" id="SM00533">
    <property type="entry name" value="MUTSd"/>
    <property type="match status" value="1"/>
</dbReference>
<keyword evidence="6 9" id="KW-0238">DNA-binding</keyword>
<accession>A0A0F7ZKL4</accession>
<dbReference type="OrthoDB" id="10252754at2759"/>
<evidence type="ECO:0000256" key="4">
    <source>
        <dbReference type="ARBA" id="ARBA00022763"/>
    </source>
</evidence>
<evidence type="ECO:0000256" key="5">
    <source>
        <dbReference type="ARBA" id="ARBA00022840"/>
    </source>
</evidence>
<dbReference type="InterPro" id="IPR000432">
    <property type="entry name" value="DNA_mismatch_repair_MutS_C"/>
</dbReference>
<keyword evidence="8" id="KW-0539">Nucleus</keyword>
<dbReference type="SUPFAM" id="SSF52540">
    <property type="entry name" value="P-loop containing nucleoside triphosphate hydrolases"/>
    <property type="match status" value="1"/>
</dbReference>
<feature type="compositionally biased region" description="Acidic residues" evidence="11">
    <location>
        <begin position="194"/>
        <end position="225"/>
    </location>
</feature>
<dbReference type="InterPro" id="IPR027417">
    <property type="entry name" value="P-loop_NTPase"/>
</dbReference>
<dbReference type="GO" id="GO:0043570">
    <property type="term" value="P:maintenance of DNA repeat elements"/>
    <property type="evidence" value="ECO:0007669"/>
    <property type="project" value="EnsemblFungi"/>
</dbReference>
<dbReference type="NCBIfam" id="NF003810">
    <property type="entry name" value="PRK05399.1"/>
    <property type="match status" value="1"/>
</dbReference>
<dbReference type="GO" id="GO:0005524">
    <property type="term" value="F:ATP binding"/>
    <property type="evidence" value="ECO:0007669"/>
    <property type="project" value="UniProtKB-UniRule"/>
</dbReference>
<dbReference type="PANTHER" id="PTHR11361:SF148">
    <property type="entry name" value="DNA MISMATCH REPAIR PROTEIN MSH6"/>
    <property type="match status" value="1"/>
</dbReference>
<dbReference type="Pfam" id="PF05190">
    <property type="entry name" value="MutS_IV"/>
    <property type="match status" value="1"/>
</dbReference>
<dbReference type="EMBL" id="KQ030518">
    <property type="protein sequence ID" value="KJZ75366.1"/>
    <property type="molecule type" value="Genomic_DNA"/>
</dbReference>